<dbReference type="Gene3D" id="1.10.760.10">
    <property type="entry name" value="Cytochrome c-like domain"/>
    <property type="match status" value="1"/>
</dbReference>
<evidence type="ECO:0000259" key="5">
    <source>
        <dbReference type="PROSITE" id="PS51007"/>
    </source>
</evidence>
<evidence type="ECO:0000256" key="1">
    <source>
        <dbReference type="ARBA" id="ARBA00022617"/>
    </source>
</evidence>
<evidence type="ECO:0000256" key="2">
    <source>
        <dbReference type="ARBA" id="ARBA00022723"/>
    </source>
</evidence>
<gene>
    <name evidence="6" type="ORF">GCM10023149_11060</name>
</gene>
<proteinExistence type="predicted"/>
<dbReference type="Gene3D" id="2.120.10.30">
    <property type="entry name" value="TolB, C-terminal domain"/>
    <property type="match status" value="1"/>
</dbReference>
<reference evidence="7" key="1">
    <citation type="journal article" date="2019" name="Int. J. Syst. Evol. Microbiol.">
        <title>The Global Catalogue of Microorganisms (GCM) 10K type strain sequencing project: providing services to taxonomists for standard genome sequencing and annotation.</title>
        <authorList>
            <consortium name="The Broad Institute Genomics Platform"/>
            <consortium name="The Broad Institute Genome Sequencing Center for Infectious Disease"/>
            <person name="Wu L."/>
            <person name="Ma J."/>
        </authorList>
    </citation>
    <scope>NUCLEOTIDE SEQUENCE [LARGE SCALE GENOMIC DNA]</scope>
    <source>
        <strain evidence="7">JCM 17705</strain>
    </source>
</reference>
<keyword evidence="1 4" id="KW-0349">Heme</keyword>
<dbReference type="PANTHER" id="PTHR19328">
    <property type="entry name" value="HEDGEHOG-INTERACTING PROTEIN"/>
    <property type="match status" value="1"/>
</dbReference>
<feature type="domain" description="Cytochrome c" evidence="5">
    <location>
        <begin position="390"/>
        <end position="474"/>
    </location>
</feature>
<dbReference type="Proteomes" id="UP001500582">
    <property type="component" value="Unassembled WGS sequence"/>
</dbReference>
<dbReference type="InterPro" id="IPR011042">
    <property type="entry name" value="6-blade_b-propeller_TolB-like"/>
</dbReference>
<dbReference type="PROSITE" id="PS51007">
    <property type="entry name" value="CYTC"/>
    <property type="match status" value="1"/>
</dbReference>
<dbReference type="SUPFAM" id="SSF46626">
    <property type="entry name" value="Cytochrome c"/>
    <property type="match status" value="1"/>
</dbReference>
<sequence>MKIKRGIIAIGILGIIASAFVYSNQPVGQSLPPDGFKIDTLAENLIVPWQLTFLPDNSMLFTERAGRVRIYRNGKLVVRPVFVVSDVFADRKTGLLGLCLHPDFARNKFVYLANNYTDSNRKMRLRVVRYQFGNDTLTNPFTILENIPANQNHTGCRLVFGPDKKLYITTGDADQPMQAQDLKAYNGKILRVNDDGSIPADNPFAKNDTARKEIWTYGHRNPQGLAFQPGTNILYESEHGPTGGDEINIIEKGANYGWPVIHHQDTRQDMVSPLSEYTPSIGPSEILFYNNKAFPQLQGSLLVACLRGESILKIQLVDNKVASQEVLLKKQYGRIRSLVTGPDGYIYFSTSLNDPPEGNGREHYDMILRMRPEGSSNAPLSSTKLAASTDVANQGKKMTPALMFQQLCASCHGDKLQGTERTKGFINGFQYGADRASIIRNITNGITEKGMPAWNGAIRKADIDGIAAYIINKTQKAPVRKKRY</sequence>
<dbReference type="SUPFAM" id="SSF50952">
    <property type="entry name" value="Soluble quinoprotein glucose dehydrogenase"/>
    <property type="match status" value="1"/>
</dbReference>
<dbReference type="RefSeq" id="WP_345210010.1">
    <property type="nucleotide sequence ID" value="NZ_BAABFT010000002.1"/>
</dbReference>
<keyword evidence="7" id="KW-1185">Reference proteome</keyword>
<protein>
    <recommendedName>
        <fullName evidence="5">Cytochrome c domain-containing protein</fullName>
    </recommendedName>
</protein>
<evidence type="ECO:0000313" key="7">
    <source>
        <dbReference type="Proteomes" id="UP001500582"/>
    </source>
</evidence>
<keyword evidence="3 4" id="KW-0408">Iron</keyword>
<dbReference type="InterPro" id="IPR012938">
    <property type="entry name" value="Glc/Sorbosone_DH"/>
</dbReference>
<dbReference type="InterPro" id="IPR011041">
    <property type="entry name" value="Quinoprot_gluc/sorb_DH_b-prop"/>
</dbReference>
<dbReference type="EMBL" id="BAABFT010000002">
    <property type="protein sequence ID" value="GAA4314787.1"/>
    <property type="molecule type" value="Genomic_DNA"/>
</dbReference>
<accession>A0ABP8G0G4</accession>
<organism evidence="6 7">
    <name type="scientific">Mucilaginibacter gynuensis</name>
    <dbReference type="NCBI Taxonomy" id="1302236"/>
    <lineage>
        <taxon>Bacteria</taxon>
        <taxon>Pseudomonadati</taxon>
        <taxon>Bacteroidota</taxon>
        <taxon>Sphingobacteriia</taxon>
        <taxon>Sphingobacteriales</taxon>
        <taxon>Sphingobacteriaceae</taxon>
        <taxon>Mucilaginibacter</taxon>
    </lineage>
</organism>
<dbReference type="InterPro" id="IPR036909">
    <property type="entry name" value="Cyt_c-like_dom_sf"/>
</dbReference>
<keyword evidence="2 4" id="KW-0479">Metal-binding</keyword>
<dbReference type="Pfam" id="PF07995">
    <property type="entry name" value="GSDH"/>
    <property type="match status" value="1"/>
</dbReference>
<evidence type="ECO:0000256" key="4">
    <source>
        <dbReference type="PROSITE-ProRule" id="PRU00433"/>
    </source>
</evidence>
<dbReference type="InterPro" id="IPR009056">
    <property type="entry name" value="Cyt_c-like_dom"/>
</dbReference>
<name>A0ABP8G0G4_9SPHI</name>
<comment type="caution">
    <text evidence="6">The sequence shown here is derived from an EMBL/GenBank/DDBJ whole genome shotgun (WGS) entry which is preliminary data.</text>
</comment>
<evidence type="ECO:0000313" key="6">
    <source>
        <dbReference type="EMBL" id="GAA4314787.1"/>
    </source>
</evidence>
<dbReference type="Pfam" id="PF13442">
    <property type="entry name" value="Cytochrome_CBB3"/>
    <property type="match status" value="1"/>
</dbReference>
<evidence type="ECO:0000256" key="3">
    <source>
        <dbReference type="ARBA" id="ARBA00023004"/>
    </source>
</evidence>
<dbReference type="PANTHER" id="PTHR19328:SF13">
    <property type="entry name" value="HIPL1 PROTEIN"/>
    <property type="match status" value="1"/>
</dbReference>